<dbReference type="AlphaFoldDB" id="A0A0K9GNB6"/>
<dbReference type="EMBL" id="LFZW01000001">
    <property type="protein sequence ID" value="KMY48169.1"/>
    <property type="molecule type" value="Genomic_DNA"/>
</dbReference>
<evidence type="ECO:0000256" key="2">
    <source>
        <dbReference type="SAM" id="Phobius"/>
    </source>
</evidence>
<keyword evidence="2" id="KW-0812">Transmembrane</keyword>
<keyword evidence="2" id="KW-0472">Membrane</keyword>
<dbReference type="PANTHER" id="PTHR40027">
    <property type="entry name" value="CELL DIVISION PROTEIN DIVIC"/>
    <property type="match status" value="1"/>
</dbReference>
<dbReference type="GO" id="GO:0051301">
    <property type="term" value="P:cell division"/>
    <property type="evidence" value="ECO:0007669"/>
    <property type="project" value="UniProtKB-KW"/>
</dbReference>
<evidence type="ECO:0000256" key="1">
    <source>
        <dbReference type="SAM" id="Coils"/>
    </source>
</evidence>
<keyword evidence="1" id="KW-0175">Coiled coil</keyword>
<reference evidence="4" key="1">
    <citation type="submission" date="2015-07" db="EMBL/GenBank/DDBJ databases">
        <title>Genome sequencing project for genomic taxonomy and phylogenomics of Bacillus-like bacteria.</title>
        <authorList>
            <person name="Liu B."/>
            <person name="Wang J."/>
            <person name="Zhu Y."/>
            <person name="Liu G."/>
            <person name="Chen Q."/>
            <person name="Chen Z."/>
            <person name="Lan J."/>
            <person name="Che J."/>
            <person name="Ge C."/>
            <person name="Shi H."/>
            <person name="Pan Z."/>
            <person name="Liu X."/>
        </authorList>
    </citation>
    <scope>NUCLEOTIDE SEQUENCE [LARGE SCALE GENOMIC DNA]</scope>
    <source>
        <strain evidence="4">FJAT-27997</strain>
    </source>
</reference>
<dbReference type="PANTHER" id="PTHR40027:SF1">
    <property type="entry name" value="CELL DIVISION PROTEIN DIVIC"/>
    <property type="match status" value="1"/>
</dbReference>
<evidence type="ECO:0000313" key="4">
    <source>
        <dbReference type="Proteomes" id="UP000037146"/>
    </source>
</evidence>
<keyword evidence="2" id="KW-1133">Transmembrane helix</keyword>
<organism evidence="3 4">
    <name type="scientific">Peribacillus loiseleuriae</name>
    <dbReference type="NCBI Taxonomy" id="1679170"/>
    <lineage>
        <taxon>Bacteria</taxon>
        <taxon>Bacillati</taxon>
        <taxon>Bacillota</taxon>
        <taxon>Bacilli</taxon>
        <taxon>Bacillales</taxon>
        <taxon>Bacillaceae</taxon>
        <taxon>Peribacillus</taxon>
    </lineage>
</organism>
<keyword evidence="3" id="KW-0131">Cell cycle</keyword>
<dbReference type="Pfam" id="PF04977">
    <property type="entry name" value="DivIC"/>
    <property type="match status" value="1"/>
</dbReference>
<dbReference type="InterPro" id="IPR039076">
    <property type="entry name" value="DivIC"/>
</dbReference>
<dbReference type="InterPro" id="IPR007060">
    <property type="entry name" value="FtsL/DivIC"/>
</dbReference>
<protein>
    <submittedName>
        <fullName evidence="3">Cell division protein DIVIC</fullName>
    </submittedName>
</protein>
<dbReference type="OrthoDB" id="2991180at2"/>
<dbReference type="STRING" id="1679170.AC625_00260"/>
<proteinExistence type="predicted"/>
<feature type="transmembrane region" description="Helical" evidence="2">
    <location>
        <begin position="38"/>
        <end position="57"/>
    </location>
</feature>
<dbReference type="PATRIC" id="fig|1679170.3.peg.54"/>
<evidence type="ECO:0000313" key="3">
    <source>
        <dbReference type="EMBL" id="KMY48169.1"/>
    </source>
</evidence>
<feature type="coiled-coil region" evidence="1">
    <location>
        <begin position="63"/>
        <end position="97"/>
    </location>
</feature>
<gene>
    <name evidence="3" type="ORF">AC625_00260</name>
</gene>
<keyword evidence="4" id="KW-1185">Reference proteome</keyword>
<sequence length="128" mass="14810">MDSLRKKKVAKIESDYVLQQEQQEHTYIKKRRGLIRRLTFYGICAAIISVLTAITLITQAEALETKTAEMEQVESKLAQLKKTANVLKEEIVKLEDDEYIAKLARKEYFLSEKGEIIFNLPEKEDDSD</sequence>
<name>A0A0K9GNB6_9BACI</name>
<keyword evidence="3" id="KW-0132">Cell division</keyword>
<comment type="caution">
    <text evidence="3">The sequence shown here is derived from an EMBL/GenBank/DDBJ whole genome shotgun (WGS) entry which is preliminary data.</text>
</comment>
<dbReference type="Proteomes" id="UP000037146">
    <property type="component" value="Unassembled WGS sequence"/>
</dbReference>
<accession>A0A0K9GNB6</accession>
<dbReference type="RefSeq" id="WP_049679500.1">
    <property type="nucleotide sequence ID" value="NZ_LFZW01000001.1"/>
</dbReference>